<feature type="transmembrane region" description="Helical" evidence="2">
    <location>
        <begin position="12"/>
        <end position="33"/>
    </location>
</feature>
<sequence>MGAALGNSKTIMVDGAAVESSVLLLSGVLFFHVSKTRASSYPRTAAATSAATPGRGRFACRSSSRFPGPCEVEDSMSCGMPETTFLLSWYGDSGKGAPGKSIPNTRNHSSLNGISPEDPPRSRSC</sequence>
<evidence type="ECO:0000256" key="2">
    <source>
        <dbReference type="SAM" id="Phobius"/>
    </source>
</evidence>
<evidence type="ECO:0000313" key="3">
    <source>
        <dbReference type="EMBL" id="KAK0616881.1"/>
    </source>
</evidence>
<organism evidence="3 4">
    <name type="scientific">Immersiella caudata</name>
    <dbReference type="NCBI Taxonomy" id="314043"/>
    <lineage>
        <taxon>Eukaryota</taxon>
        <taxon>Fungi</taxon>
        <taxon>Dikarya</taxon>
        <taxon>Ascomycota</taxon>
        <taxon>Pezizomycotina</taxon>
        <taxon>Sordariomycetes</taxon>
        <taxon>Sordariomycetidae</taxon>
        <taxon>Sordariales</taxon>
        <taxon>Lasiosphaeriaceae</taxon>
        <taxon>Immersiella</taxon>
    </lineage>
</organism>
<reference evidence="3" key="1">
    <citation type="submission" date="2023-06" db="EMBL/GenBank/DDBJ databases">
        <title>Genome-scale phylogeny and comparative genomics of the fungal order Sordariales.</title>
        <authorList>
            <consortium name="Lawrence Berkeley National Laboratory"/>
            <person name="Hensen N."/>
            <person name="Bonometti L."/>
            <person name="Westerberg I."/>
            <person name="Brannstrom I.O."/>
            <person name="Guillou S."/>
            <person name="Cros-Aarteil S."/>
            <person name="Calhoun S."/>
            <person name="Haridas S."/>
            <person name="Kuo A."/>
            <person name="Mondo S."/>
            <person name="Pangilinan J."/>
            <person name="Riley R."/>
            <person name="Labutti K."/>
            <person name="Andreopoulos B."/>
            <person name="Lipzen A."/>
            <person name="Chen C."/>
            <person name="Yanf M."/>
            <person name="Daum C."/>
            <person name="Ng V."/>
            <person name="Clum A."/>
            <person name="Steindorff A."/>
            <person name="Ohm R."/>
            <person name="Martin F."/>
            <person name="Silar P."/>
            <person name="Natvig D."/>
            <person name="Lalanne C."/>
            <person name="Gautier V."/>
            <person name="Ament-Velasquez S.L."/>
            <person name="Kruys A."/>
            <person name="Hutchinson M.I."/>
            <person name="Powell A.J."/>
            <person name="Barry K."/>
            <person name="Miller A.N."/>
            <person name="Grigoriev I.V."/>
            <person name="Debuchy R."/>
            <person name="Gladieux P."/>
            <person name="Thoren M.H."/>
            <person name="Johannesson H."/>
        </authorList>
    </citation>
    <scope>NUCLEOTIDE SEQUENCE</scope>
    <source>
        <strain evidence="3">CBS 606.72</strain>
    </source>
</reference>
<dbReference type="AlphaFoldDB" id="A0AA40BX24"/>
<gene>
    <name evidence="3" type="ORF">B0T14DRAFT_523978</name>
</gene>
<keyword evidence="2" id="KW-1133">Transmembrane helix</keyword>
<feature type="compositionally biased region" description="Low complexity" evidence="1">
    <location>
        <begin position="38"/>
        <end position="57"/>
    </location>
</feature>
<comment type="caution">
    <text evidence="3">The sequence shown here is derived from an EMBL/GenBank/DDBJ whole genome shotgun (WGS) entry which is preliminary data.</text>
</comment>
<protein>
    <submittedName>
        <fullName evidence="3">Uncharacterized protein</fullName>
    </submittedName>
</protein>
<feature type="region of interest" description="Disordered" evidence="1">
    <location>
        <begin position="96"/>
        <end position="125"/>
    </location>
</feature>
<feature type="region of interest" description="Disordered" evidence="1">
    <location>
        <begin position="38"/>
        <end position="62"/>
    </location>
</feature>
<keyword evidence="4" id="KW-1185">Reference proteome</keyword>
<evidence type="ECO:0000256" key="1">
    <source>
        <dbReference type="SAM" id="MobiDB-lite"/>
    </source>
</evidence>
<proteinExistence type="predicted"/>
<evidence type="ECO:0000313" key="4">
    <source>
        <dbReference type="Proteomes" id="UP001175000"/>
    </source>
</evidence>
<accession>A0AA40BX24</accession>
<dbReference type="EMBL" id="JAULSU010000005">
    <property type="protein sequence ID" value="KAK0616881.1"/>
    <property type="molecule type" value="Genomic_DNA"/>
</dbReference>
<name>A0AA40BX24_9PEZI</name>
<feature type="compositionally biased region" description="Polar residues" evidence="1">
    <location>
        <begin position="102"/>
        <end position="113"/>
    </location>
</feature>
<keyword evidence="2" id="KW-0812">Transmembrane</keyword>
<keyword evidence="2" id="KW-0472">Membrane</keyword>
<dbReference type="Proteomes" id="UP001175000">
    <property type="component" value="Unassembled WGS sequence"/>
</dbReference>